<dbReference type="KEGG" id="ehn:H9Q80_03345"/>
<accession>A0A7G9GQC2</accession>
<dbReference type="Proteomes" id="UP000515856">
    <property type="component" value="Chromosome"/>
</dbReference>
<proteinExistence type="predicted"/>
<dbReference type="EMBL" id="CP060636">
    <property type="protein sequence ID" value="QNM13004.1"/>
    <property type="molecule type" value="Genomic_DNA"/>
</dbReference>
<dbReference type="RefSeq" id="WP_117455178.1">
    <property type="nucleotide sequence ID" value="NZ_CP060636.1"/>
</dbReference>
<protein>
    <submittedName>
        <fullName evidence="1">DUF4279 domain-containing protein</fullName>
    </submittedName>
</protein>
<sequence length="135" mass="15266">MEDSGICSLIIKGENLNFKKIEKVIGIESTQKFEKGKIVSKVIGKIEFDLIRFDIKVDKGESPNNALNKLADTLLESKDFLKKNKDVYDIYLNCYIQSDYAQVNYVISSEVIKKISLLDLNLKISLLSWGGAELD</sequence>
<organism evidence="1 2">
    <name type="scientific">[Eubacterium] hominis</name>
    <dbReference type="NCBI Taxonomy" id="2764325"/>
    <lineage>
        <taxon>Bacteria</taxon>
        <taxon>Bacillati</taxon>
        <taxon>Bacillota</taxon>
        <taxon>Erysipelotrichia</taxon>
        <taxon>Erysipelotrichales</taxon>
        <taxon>Erysipelotrichaceae</taxon>
        <taxon>Amedibacillus</taxon>
    </lineage>
</organism>
<dbReference type="Pfam" id="PF14106">
    <property type="entry name" value="DUF4279"/>
    <property type="match status" value="1"/>
</dbReference>
<name>A0A7G9GQC2_9FIRM</name>
<keyword evidence="2" id="KW-1185">Reference proteome</keyword>
<dbReference type="AlphaFoldDB" id="A0A7G9GQC2"/>
<reference evidence="1 2" key="1">
    <citation type="submission" date="2020-08" db="EMBL/GenBank/DDBJ databases">
        <authorList>
            <person name="Liu C."/>
            <person name="Sun Q."/>
        </authorList>
    </citation>
    <scope>NUCLEOTIDE SEQUENCE [LARGE SCALE GENOMIC DNA]</scope>
    <source>
        <strain evidence="1 2">NSJ-61</strain>
    </source>
</reference>
<evidence type="ECO:0000313" key="1">
    <source>
        <dbReference type="EMBL" id="QNM13004.1"/>
    </source>
</evidence>
<evidence type="ECO:0000313" key="2">
    <source>
        <dbReference type="Proteomes" id="UP000515856"/>
    </source>
</evidence>
<gene>
    <name evidence="1" type="ORF">H9Q80_03345</name>
</gene>
<dbReference type="InterPro" id="IPR025459">
    <property type="entry name" value="DUF4279"/>
</dbReference>